<gene>
    <name evidence="1" type="ORF">H9861_06530</name>
</gene>
<proteinExistence type="predicted"/>
<evidence type="ECO:0000313" key="1">
    <source>
        <dbReference type="EMBL" id="HIX02395.1"/>
    </source>
</evidence>
<dbReference type="Proteomes" id="UP000823963">
    <property type="component" value="Unassembled WGS sequence"/>
</dbReference>
<accession>A0A9D2AB28</accession>
<reference evidence="1" key="2">
    <citation type="submission" date="2021-04" db="EMBL/GenBank/DDBJ databases">
        <authorList>
            <person name="Gilroy R."/>
        </authorList>
    </citation>
    <scope>NUCLEOTIDE SEQUENCE</scope>
    <source>
        <strain evidence="1">6627</strain>
    </source>
</reference>
<protein>
    <submittedName>
        <fullName evidence="1">Uncharacterized protein</fullName>
    </submittedName>
</protein>
<organism evidence="1 2">
    <name type="scientific">Candidatus Ligilactobacillus excrementigallinarum</name>
    <dbReference type="NCBI Taxonomy" id="2838641"/>
    <lineage>
        <taxon>Bacteria</taxon>
        <taxon>Bacillati</taxon>
        <taxon>Bacillota</taxon>
        <taxon>Bacilli</taxon>
        <taxon>Lactobacillales</taxon>
        <taxon>Lactobacillaceae</taxon>
        <taxon>Ligilactobacillus</taxon>
    </lineage>
</organism>
<reference evidence="1" key="1">
    <citation type="journal article" date="2021" name="PeerJ">
        <title>Extensive microbial diversity within the chicken gut microbiome revealed by metagenomics and culture.</title>
        <authorList>
            <person name="Gilroy R."/>
            <person name="Ravi A."/>
            <person name="Getino M."/>
            <person name="Pursley I."/>
            <person name="Horton D.L."/>
            <person name="Alikhan N.F."/>
            <person name="Baker D."/>
            <person name="Gharbi K."/>
            <person name="Hall N."/>
            <person name="Watson M."/>
            <person name="Adriaenssens E.M."/>
            <person name="Foster-Nyarko E."/>
            <person name="Jarju S."/>
            <person name="Secka A."/>
            <person name="Antonio M."/>
            <person name="Oren A."/>
            <person name="Chaudhuri R.R."/>
            <person name="La Ragione R."/>
            <person name="Hildebrand F."/>
            <person name="Pallen M.J."/>
        </authorList>
    </citation>
    <scope>NUCLEOTIDE SEQUENCE</scope>
    <source>
        <strain evidence="1">6627</strain>
    </source>
</reference>
<sequence length="60" mass="6844">MVEDITKDTKTVERLRQAAVYRLQATGQDQELVRARPIRIVDTTQTSEKSEFVPAHNKSS</sequence>
<name>A0A9D2AB28_9LACO</name>
<evidence type="ECO:0000313" key="2">
    <source>
        <dbReference type="Proteomes" id="UP000823963"/>
    </source>
</evidence>
<dbReference type="EMBL" id="DXFP01000061">
    <property type="protein sequence ID" value="HIX02395.1"/>
    <property type="molecule type" value="Genomic_DNA"/>
</dbReference>
<comment type="caution">
    <text evidence="1">The sequence shown here is derived from an EMBL/GenBank/DDBJ whole genome shotgun (WGS) entry which is preliminary data.</text>
</comment>
<dbReference type="AlphaFoldDB" id="A0A9D2AB28"/>